<keyword evidence="5" id="KW-0460">Magnesium</keyword>
<dbReference type="PANTHER" id="PTHR19136">
    <property type="entry name" value="MOLYBDENUM COFACTOR GUANYLYLTRANSFERASE"/>
    <property type="match status" value="1"/>
</dbReference>
<dbReference type="InterPro" id="IPR025877">
    <property type="entry name" value="MobA-like_NTP_Trfase"/>
</dbReference>
<organism evidence="8 9">
    <name type="scientific">Helicobacter heilmannii</name>
    <dbReference type="NCBI Taxonomy" id="35817"/>
    <lineage>
        <taxon>Bacteria</taxon>
        <taxon>Pseudomonadati</taxon>
        <taxon>Campylobacterota</taxon>
        <taxon>Epsilonproteobacteria</taxon>
        <taxon>Campylobacterales</taxon>
        <taxon>Helicobacteraceae</taxon>
        <taxon>Helicobacter</taxon>
    </lineage>
</organism>
<dbReference type="Proteomes" id="UP000046090">
    <property type="component" value="Unassembled WGS sequence"/>
</dbReference>
<dbReference type="InterPro" id="IPR013482">
    <property type="entry name" value="Molybde_CF_guanTrfase"/>
</dbReference>
<dbReference type="GO" id="GO:1902758">
    <property type="term" value="P:bis(molybdopterin guanine dinucleotide)molybdenum biosynthetic process"/>
    <property type="evidence" value="ECO:0007669"/>
    <property type="project" value="TreeGrafter"/>
</dbReference>
<proteinExistence type="predicted"/>
<dbReference type="AlphaFoldDB" id="A0A0K2Y4Y9"/>
<evidence type="ECO:0000256" key="4">
    <source>
        <dbReference type="ARBA" id="ARBA00022741"/>
    </source>
</evidence>
<name>A0A0K2Y4Y9_HELHE</name>
<protein>
    <submittedName>
        <fullName evidence="8">Molybdopterin-guanine dinucleotide biosynthesis protein MobA</fullName>
    </submittedName>
</protein>
<dbReference type="InterPro" id="IPR029044">
    <property type="entry name" value="Nucleotide-diphossugar_trans"/>
</dbReference>
<evidence type="ECO:0000313" key="8">
    <source>
        <dbReference type="EMBL" id="CRI34201.1"/>
    </source>
</evidence>
<keyword evidence="9" id="KW-1185">Reference proteome</keyword>
<dbReference type="PANTHER" id="PTHR19136:SF81">
    <property type="entry name" value="MOLYBDENUM COFACTOR GUANYLYLTRANSFERASE"/>
    <property type="match status" value="1"/>
</dbReference>
<dbReference type="EMBL" id="CDMK01000001">
    <property type="protein sequence ID" value="CRI34201.1"/>
    <property type="molecule type" value="Genomic_DNA"/>
</dbReference>
<evidence type="ECO:0000256" key="6">
    <source>
        <dbReference type="ARBA" id="ARBA00023134"/>
    </source>
</evidence>
<dbReference type="Pfam" id="PF12804">
    <property type="entry name" value="NTP_transf_3"/>
    <property type="match status" value="1"/>
</dbReference>
<evidence type="ECO:0000313" key="9">
    <source>
        <dbReference type="Proteomes" id="UP000046090"/>
    </source>
</evidence>
<keyword evidence="4" id="KW-0547">Nucleotide-binding</keyword>
<keyword evidence="7" id="KW-0501">Molybdenum cofactor biosynthesis</keyword>
<dbReference type="SUPFAM" id="SSF53448">
    <property type="entry name" value="Nucleotide-diphospho-sugar transferases"/>
    <property type="match status" value="1"/>
</dbReference>
<dbReference type="Gene3D" id="3.90.550.10">
    <property type="entry name" value="Spore Coat Polysaccharide Biosynthesis Protein SpsA, Chain A"/>
    <property type="match status" value="1"/>
</dbReference>
<evidence type="ECO:0000256" key="3">
    <source>
        <dbReference type="ARBA" id="ARBA00022723"/>
    </source>
</evidence>
<evidence type="ECO:0000256" key="5">
    <source>
        <dbReference type="ARBA" id="ARBA00022842"/>
    </source>
</evidence>
<dbReference type="GO" id="GO:0005525">
    <property type="term" value="F:GTP binding"/>
    <property type="evidence" value="ECO:0007669"/>
    <property type="project" value="UniProtKB-KW"/>
</dbReference>
<dbReference type="GO" id="GO:0046872">
    <property type="term" value="F:metal ion binding"/>
    <property type="evidence" value="ECO:0007669"/>
    <property type="project" value="UniProtKB-KW"/>
</dbReference>
<reference evidence="9" key="1">
    <citation type="submission" date="2014-12" db="EMBL/GenBank/DDBJ databases">
        <authorList>
            <person name="Smet A."/>
        </authorList>
    </citation>
    <scope>NUCLEOTIDE SEQUENCE [LARGE SCALE GENOMIC DNA]</scope>
</reference>
<sequence length="185" mass="21188">MQDLSCVLLCGGQSKRMQIEGQQFNKALLPFKYTTLLEYQYTRLQQWFKEVYISCKQPYPLQARYLTEPSTHFNPLFGMAHALSSLKAPMVFIPVDMPFIRQESLLKLYDNREKAPLIYLKSPKTFYLPSLCQPSALHPLQEALEGGEQRVGAVFEKIGFSVAVAESKEFSNLNTYSDYLRALNG</sequence>
<gene>
    <name evidence="8" type="ORF">HHE01_10470</name>
</gene>
<keyword evidence="6" id="KW-0342">GTP-binding</keyword>
<evidence type="ECO:0000256" key="7">
    <source>
        <dbReference type="ARBA" id="ARBA00023150"/>
    </source>
</evidence>
<keyword evidence="2" id="KW-0808">Transferase</keyword>
<dbReference type="CDD" id="cd02503">
    <property type="entry name" value="MobA"/>
    <property type="match status" value="1"/>
</dbReference>
<evidence type="ECO:0000256" key="1">
    <source>
        <dbReference type="ARBA" id="ARBA00022490"/>
    </source>
</evidence>
<dbReference type="GO" id="GO:0016779">
    <property type="term" value="F:nucleotidyltransferase activity"/>
    <property type="evidence" value="ECO:0007669"/>
    <property type="project" value="UniProtKB-ARBA"/>
</dbReference>
<evidence type="ECO:0000256" key="2">
    <source>
        <dbReference type="ARBA" id="ARBA00022679"/>
    </source>
</evidence>
<keyword evidence="3" id="KW-0479">Metal-binding</keyword>
<accession>A0A0K2Y4Y9</accession>
<keyword evidence="1" id="KW-0963">Cytoplasm</keyword>